<dbReference type="SUPFAM" id="SSF54236">
    <property type="entry name" value="Ubiquitin-like"/>
    <property type="match status" value="2"/>
</dbReference>
<dbReference type="InParanoid" id="H0XQ95"/>
<dbReference type="FunCoup" id="H0XQ95">
    <property type="interactions" value="737"/>
</dbReference>
<reference evidence="16" key="2">
    <citation type="submission" date="2025-08" db="UniProtKB">
        <authorList>
            <consortium name="Ensembl"/>
        </authorList>
    </citation>
    <scope>IDENTIFICATION</scope>
</reference>
<evidence type="ECO:0000256" key="3">
    <source>
        <dbReference type="ARBA" id="ARBA00022490"/>
    </source>
</evidence>
<keyword evidence="3" id="KW-0963">Cytoplasm</keyword>
<dbReference type="PANTHER" id="PTHR46555">
    <property type="entry name" value="UBIQUITIN-LIKE PROTEIN 4A"/>
    <property type="match status" value="1"/>
</dbReference>
<dbReference type="GO" id="GO:0051607">
    <property type="term" value="P:defense response to virus"/>
    <property type="evidence" value="ECO:0007669"/>
    <property type="project" value="UniProtKB-KW"/>
</dbReference>
<dbReference type="GO" id="GO:0031386">
    <property type="term" value="F:protein tag activity"/>
    <property type="evidence" value="ECO:0007669"/>
    <property type="project" value="UniProtKB-ARBA"/>
</dbReference>
<evidence type="ECO:0000256" key="10">
    <source>
        <dbReference type="ARBA" id="ARBA00023157"/>
    </source>
</evidence>
<keyword evidence="10" id="KW-1015">Disulfide bond</keyword>
<evidence type="ECO:0000256" key="8">
    <source>
        <dbReference type="ARBA" id="ARBA00022799"/>
    </source>
</evidence>
<evidence type="ECO:0000256" key="14">
    <source>
        <dbReference type="ARBA" id="ARBA00083887"/>
    </source>
</evidence>
<dbReference type="GO" id="GO:0051240">
    <property type="term" value="P:positive regulation of multicellular organismal process"/>
    <property type="evidence" value="ECO:0007669"/>
    <property type="project" value="UniProtKB-ARBA"/>
</dbReference>
<dbReference type="GO" id="GO:0032020">
    <property type="term" value="P:ISG15-protein conjugation"/>
    <property type="evidence" value="ECO:0007669"/>
    <property type="project" value="UniProtKB-ARBA"/>
</dbReference>
<dbReference type="FunFam" id="3.10.20.90:FF:000264">
    <property type="entry name" value="ISG15 ubiquitin-like modifier"/>
    <property type="match status" value="1"/>
</dbReference>
<dbReference type="GO" id="GO:0005576">
    <property type="term" value="C:extracellular region"/>
    <property type="evidence" value="ECO:0007669"/>
    <property type="project" value="UniProtKB-SubCell"/>
</dbReference>
<keyword evidence="9" id="KW-0051">Antiviral defense</keyword>
<dbReference type="GO" id="GO:0071818">
    <property type="term" value="C:BAT3 complex"/>
    <property type="evidence" value="ECO:0007669"/>
    <property type="project" value="TreeGrafter"/>
</dbReference>
<evidence type="ECO:0000256" key="1">
    <source>
        <dbReference type="ARBA" id="ARBA00004514"/>
    </source>
</evidence>
<evidence type="ECO:0000256" key="9">
    <source>
        <dbReference type="ARBA" id="ARBA00023118"/>
    </source>
</evidence>
<evidence type="ECO:0000256" key="2">
    <source>
        <dbReference type="ARBA" id="ARBA00004613"/>
    </source>
</evidence>
<keyword evidence="4" id="KW-1017">Isopeptide bond</keyword>
<comment type="subcellular location">
    <subcellularLocation>
        <location evidence="1">Cytoplasm</location>
        <location evidence="1">Cytosol</location>
    </subcellularLocation>
    <subcellularLocation>
        <location evidence="2">Secreted</location>
    </subcellularLocation>
</comment>
<dbReference type="GO" id="GO:0042742">
    <property type="term" value="P:defense response to bacterium"/>
    <property type="evidence" value="ECO:0007669"/>
    <property type="project" value="UniProtKB-ARBA"/>
</dbReference>
<keyword evidence="7" id="KW-0833">Ubl conjugation pathway</keyword>
<dbReference type="PROSITE" id="PS50053">
    <property type="entry name" value="UBIQUITIN_2"/>
    <property type="match status" value="2"/>
</dbReference>
<dbReference type="STRING" id="30611.ENSOGAP00000018286"/>
<dbReference type="GO" id="GO:0006620">
    <property type="term" value="P:post-translational protein targeting to endoplasmic reticulum membrane"/>
    <property type="evidence" value="ECO:0007669"/>
    <property type="project" value="InterPro"/>
</dbReference>
<evidence type="ECO:0000256" key="13">
    <source>
        <dbReference type="ARBA" id="ARBA00082762"/>
    </source>
</evidence>
<keyword evidence="17" id="KW-1185">Reference proteome</keyword>
<evidence type="ECO:0000313" key="17">
    <source>
        <dbReference type="Proteomes" id="UP000005225"/>
    </source>
</evidence>
<evidence type="ECO:0000256" key="7">
    <source>
        <dbReference type="ARBA" id="ARBA00022786"/>
    </source>
</evidence>
<reference evidence="16" key="3">
    <citation type="submission" date="2025-09" db="UniProtKB">
        <authorList>
            <consortium name="Ensembl"/>
        </authorList>
    </citation>
    <scope>IDENTIFICATION</scope>
</reference>
<evidence type="ECO:0000256" key="5">
    <source>
        <dbReference type="ARBA" id="ARBA00022525"/>
    </source>
</evidence>
<dbReference type="InterPro" id="IPR047154">
    <property type="entry name" value="UBL4A-like"/>
</dbReference>
<dbReference type="HOGENOM" id="CLU_010412_4_2_1"/>
<keyword evidence="6" id="KW-0677">Repeat</keyword>
<dbReference type="Gene3D" id="3.10.20.90">
    <property type="entry name" value="Phosphatidylinositol 3-kinase Catalytic Subunit, Chain A, domain 1"/>
    <property type="match status" value="2"/>
</dbReference>
<dbReference type="SMART" id="SM00213">
    <property type="entry name" value="UBQ"/>
    <property type="match status" value="2"/>
</dbReference>
<proteinExistence type="predicted"/>
<evidence type="ECO:0000256" key="11">
    <source>
        <dbReference type="ARBA" id="ARBA00072706"/>
    </source>
</evidence>
<accession>H0XQ95</accession>
<dbReference type="FunFam" id="3.10.20.90:FF:000240">
    <property type="entry name" value="ISG15 ubiquitin-like modifier"/>
    <property type="match status" value="1"/>
</dbReference>
<evidence type="ECO:0000256" key="4">
    <source>
        <dbReference type="ARBA" id="ARBA00022499"/>
    </source>
</evidence>
<dbReference type="Pfam" id="PF00240">
    <property type="entry name" value="ubiquitin"/>
    <property type="match status" value="2"/>
</dbReference>
<protein>
    <recommendedName>
        <fullName evidence="11">Ubiquitin-like protein ISG15</fullName>
    </recommendedName>
    <alternativeName>
        <fullName evidence="13">Interferon-induced 15 kDa protein</fullName>
    </alternativeName>
    <alternativeName>
        <fullName evidence="14">Interferon-induced 17 kDa protein</fullName>
    </alternativeName>
    <alternativeName>
        <fullName evidence="12">Ubiquitin cross-reactive protein</fullName>
    </alternativeName>
</protein>
<dbReference type="Proteomes" id="UP000005225">
    <property type="component" value="Unassembled WGS sequence"/>
</dbReference>
<keyword evidence="5" id="KW-0964">Secreted</keyword>
<reference evidence="17" key="1">
    <citation type="submission" date="2011-03" db="EMBL/GenBank/DDBJ databases">
        <title>Version 3 of the genome sequence of Otolemur garnettii (Bushbaby).</title>
        <authorList>
            <consortium name="The Broad Institute Genome Sequencing Platform"/>
            <person name="Di Palma F."/>
            <person name="Johnson J."/>
            <person name="Lander E.S."/>
            <person name="Lindblad-Toh K."/>
            <person name="Jaffe D.B."/>
            <person name="Gnerre S."/>
            <person name="MacCallum I."/>
            <person name="Przybylski D."/>
            <person name="Ribeiro F.J."/>
            <person name="Burton J.N."/>
            <person name="Walker B.J."/>
            <person name="Sharpe T."/>
            <person name="Hall G."/>
        </authorList>
    </citation>
    <scope>NUCLEOTIDE SEQUENCE [LARGE SCALE GENOMIC DNA]</scope>
</reference>
<dbReference type="GO" id="GO:0071816">
    <property type="term" value="P:tail-anchored membrane protein insertion into ER membrane"/>
    <property type="evidence" value="ECO:0007669"/>
    <property type="project" value="TreeGrafter"/>
</dbReference>
<dbReference type="AlphaFoldDB" id="H0XQ95"/>
<dbReference type="GO" id="GO:0002682">
    <property type="term" value="P:regulation of immune system process"/>
    <property type="evidence" value="ECO:0007669"/>
    <property type="project" value="UniProtKB-ARBA"/>
</dbReference>
<evidence type="ECO:0000259" key="15">
    <source>
        <dbReference type="PROSITE" id="PS50053"/>
    </source>
</evidence>
<feature type="domain" description="Ubiquitin-like" evidence="15">
    <location>
        <begin position="3"/>
        <end position="80"/>
    </location>
</feature>
<dbReference type="GO" id="GO:0051087">
    <property type="term" value="F:protein-folding chaperone binding"/>
    <property type="evidence" value="ECO:0007669"/>
    <property type="project" value="TreeGrafter"/>
</dbReference>
<dbReference type="Ensembl" id="ENSOGAT00000008422.2">
    <property type="protein sequence ID" value="ENSOGAP00000018286.1"/>
    <property type="gene ID" value="ENSOGAG00000008421.2"/>
</dbReference>
<organism evidence="16 17">
    <name type="scientific">Otolemur garnettii</name>
    <name type="common">Small-eared galago</name>
    <name type="synonym">Garnett's greater bushbaby</name>
    <dbReference type="NCBI Taxonomy" id="30611"/>
    <lineage>
        <taxon>Eukaryota</taxon>
        <taxon>Metazoa</taxon>
        <taxon>Chordata</taxon>
        <taxon>Craniata</taxon>
        <taxon>Vertebrata</taxon>
        <taxon>Euteleostomi</taxon>
        <taxon>Mammalia</taxon>
        <taxon>Eutheria</taxon>
        <taxon>Euarchontoglires</taxon>
        <taxon>Primates</taxon>
        <taxon>Strepsirrhini</taxon>
        <taxon>Lorisiformes</taxon>
        <taxon>Galagidae</taxon>
        <taxon>Otolemur</taxon>
    </lineage>
</organism>
<name>H0XQ95_OTOGA</name>
<dbReference type="eggNOG" id="KOG0001">
    <property type="taxonomic scope" value="Eukaryota"/>
</dbReference>
<dbReference type="EMBL" id="AAQR03101037">
    <property type="status" value="NOT_ANNOTATED_CDS"/>
    <property type="molecule type" value="Genomic_DNA"/>
</dbReference>
<evidence type="ECO:0000256" key="12">
    <source>
        <dbReference type="ARBA" id="ARBA00075855"/>
    </source>
</evidence>
<dbReference type="OMA" id="VLPCANI"/>
<dbReference type="PANTHER" id="PTHR46555:SF1">
    <property type="entry name" value="UBIQUITIN-LIKE PROTEIN 4A"/>
    <property type="match status" value="1"/>
</dbReference>
<dbReference type="InterPro" id="IPR029071">
    <property type="entry name" value="Ubiquitin-like_domsf"/>
</dbReference>
<evidence type="ECO:0000313" key="16">
    <source>
        <dbReference type="Ensembl" id="ENSOGAP00000018286.1"/>
    </source>
</evidence>
<evidence type="ECO:0000256" key="6">
    <source>
        <dbReference type="ARBA" id="ARBA00022737"/>
    </source>
</evidence>
<sequence>QGWDLKVKMLGGQEFQVSLSNSTLVSDLKWQITQKIGVHAFQQHLVVHPSSVALQDKVSLVSQGLGPGSTVLLVVQSCDNPLSILVRNDRGQSSAYEIRLMESVASLKQQVCLQERIQNDQFWLSFKGKPMEDKLPLGEYSLTPLCTVFMNLRLRGGRGGREGAEQEPHQHLTRS</sequence>
<dbReference type="InterPro" id="IPR000626">
    <property type="entry name" value="Ubiquitin-like_dom"/>
</dbReference>
<keyword evidence="8" id="KW-0702">S-nitrosylation</keyword>
<feature type="domain" description="Ubiquitin-like" evidence="15">
    <location>
        <begin position="82"/>
        <end position="157"/>
    </location>
</feature>
<dbReference type="GeneTree" id="ENSGT00940000162007"/>